<keyword evidence="2 7" id="KW-0813">Transport</keyword>
<dbReference type="KEGG" id="das:Daes_0292"/>
<dbReference type="InterPro" id="IPR050366">
    <property type="entry name" value="BP-dependent_transpt_permease"/>
</dbReference>
<gene>
    <name evidence="9" type="ordered locus">Daes_0292</name>
</gene>
<dbReference type="InterPro" id="IPR035906">
    <property type="entry name" value="MetI-like_sf"/>
</dbReference>
<keyword evidence="4 7" id="KW-0812">Transmembrane</keyword>
<dbReference type="Gene3D" id="1.10.3720.10">
    <property type="entry name" value="MetI-like"/>
    <property type="match status" value="1"/>
</dbReference>
<accession>E6VWB2</accession>
<dbReference type="PANTHER" id="PTHR43386">
    <property type="entry name" value="OLIGOPEPTIDE TRANSPORT SYSTEM PERMEASE PROTEIN APPC"/>
    <property type="match status" value="1"/>
</dbReference>
<comment type="subcellular location">
    <subcellularLocation>
        <location evidence="1 7">Cell membrane</location>
        <topology evidence="1 7">Multi-pass membrane protein</topology>
    </subcellularLocation>
</comment>
<feature type="domain" description="ABC transmembrane type-1" evidence="8">
    <location>
        <begin position="75"/>
        <end position="265"/>
    </location>
</feature>
<evidence type="ECO:0000313" key="9">
    <source>
        <dbReference type="EMBL" id="ADU61318.1"/>
    </source>
</evidence>
<keyword evidence="3" id="KW-1003">Cell membrane</keyword>
<dbReference type="AlphaFoldDB" id="E6VWB2"/>
<dbReference type="GO" id="GO:0055085">
    <property type="term" value="P:transmembrane transport"/>
    <property type="evidence" value="ECO:0007669"/>
    <property type="project" value="InterPro"/>
</dbReference>
<dbReference type="Pfam" id="PF00528">
    <property type="entry name" value="BPD_transp_1"/>
    <property type="match status" value="1"/>
</dbReference>
<keyword evidence="5 7" id="KW-1133">Transmembrane helix</keyword>
<dbReference type="STRING" id="643562.Daes_0292"/>
<dbReference type="HOGENOM" id="CLU_028518_5_4_7"/>
<evidence type="ECO:0000256" key="5">
    <source>
        <dbReference type="ARBA" id="ARBA00022989"/>
    </source>
</evidence>
<dbReference type="CDD" id="cd06261">
    <property type="entry name" value="TM_PBP2"/>
    <property type="match status" value="1"/>
</dbReference>
<evidence type="ECO:0000256" key="2">
    <source>
        <dbReference type="ARBA" id="ARBA00022448"/>
    </source>
</evidence>
<dbReference type="SUPFAM" id="SSF161098">
    <property type="entry name" value="MetI-like"/>
    <property type="match status" value="1"/>
</dbReference>
<dbReference type="RefSeq" id="WP_013513255.1">
    <property type="nucleotide sequence ID" value="NC_014844.1"/>
</dbReference>
<evidence type="ECO:0000313" key="10">
    <source>
        <dbReference type="Proteomes" id="UP000002191"/>
    </source>
</evidence>
<feature type="transmembrane region" description="Helical" evidence="7">
    <location>
        <begin position="113"/>
        <end position="132"/>
    </location>
</feature>
<dbReference type="PROSITE" id="PS50928">
    <property type="entry name" value="ABC_TM1"/>
    <property type="match status" value="1"/>
</dbReference>
<keyword evidence="6 7" id="KW-0472">Membrane</keyword>
<dbReference type="eggNOG" id="COG1173">
    <property type="taxonomic scope" value="Bacteria"/>
</dbReference>
<feature type="transmembrane region" description="Helical" evidence="7">
    <location>
        <begin position="77"/>
        <end position="101"/>
    </location>
</feature>
<evidence type="ECO:0000256" key="1">
    <source>
        <dbReference type="ARBA" id="ARBA00004651"/>
    </source>
</evidence>
<sequence length="279" mass="30163" precursor="true">MILFQSIGRDRRSRTIATIAACLTLFTAVFLGAWLYGEQGELTHLGLRKLPPDWAHPFGTDWLGRDMFARTLKGLRISLGVGLTAAGCSAVVALLLGLAAATMGRAVDTAITWLVDVAMATPHLVLLILISFACGGGARGVIIAVAASHWPSLTRVIRAEVMQIRSSEYVRLSARLGKRPLYIARHHMLPHVAPQFMIGLLLLFPHAILHAAGLTFLGFGMSPHTPAVGVLLAESMRYLSMGLWWLAVAPGLALVITVKAFDVLGNNVRALFDPRTCRE</sequence>
<proteinExistence type="inferred from homology"/>
<evidence type="ECO:0000256" key="3">
    <source>
        <dbReference type="ARBA" id="ARBA00022475"/>
    </source>
</evidence>
<reference evidence="10" key="1">
    <citation type="submission" date="2010-12" db="EMBL/GenBank/DDBJ databases">
        <title>Complete sequence of Desulfovibrio aespoeensis Aspo-2.</title>
        <authorList>
            <consortium name="US DOE Joint Genome Institute"/>
            <person name="Lucas S."/>
            <person name="Copeland A."/>
            <person name="Lapidus A."/>
            <person name="Cheng J.-F."/>
            <person name="Goodwin L."/>
            <person name="Pitluck S."/>
            <person name="Chertkov O."/>
            <person name="Misra M."/>
            <person name="Detter J.C."/>
            <person name="Han C."/>
            <person name="Tapia R."/>
            <person name="Land M."/>
            <person name="Hauser L."/>
            <person name="Kyrpides N."/>
            <person name="Ivanova N."/>
            <person name="Ovchinnikova G."/>
            <person name="Pedersen K."/>
            <person name="Jagevall S."/>
            <person name="Hazen T."/>
            <person name="Woyke T."/>
        </authorList>
    </citation>
    <scope>NUCLEOTIDE SEQUENCE [LARGE SCALE GENOMIC DNA]</scope>
    <source>
        <strain evidence="10">ATCC 700646 / DSM 10631 / Aspo-2</strain>
    </source>
</reference>
<feature type="transmembrane region" description="Helical" evidence="7">
    <location>
        <begin position="16"/>
        <end position="37"/>
    </location>
</feature>
<reference evidence="9 10" key="2">
    <citation type="journal article" date="2014" name="Genome Announc.">
        <title>Complete Genome Sequence of the Subsurface, Mesophilic Sulfate-Reducing Bacterium Desulfovibrio aespoeensis Aspo-2.</title>
        <authorList>
            <person name="Pedersen K."/>
            <person name="Bengtsson A."/>
            <person name="Edlund J."/>
            <person name="Rabe L."/>
            <person name="Hazen T."/>
            <person name="Chakraborty R."/>
            <person name="Goodwin L."/>
            <person name="Shapiro N."/>
        </authorList>
    </citation>
    <scope>NUCLEOTIDE SEQUENCE [LARGE SCALE GENOMIC DNA]</scope>
    <source>
        <strain evidence="10">ATCC 700646 / DSM 10631 / Aspo-2</strain>
    </source>
</reference>
<evidence type="ECO:0000256" key="7">
    <source>
        <dbReference type="RuleBase" id="RU363032"/>
    </source>
</evidence>
<dbReference type="Proteomes" id="UP000002191">
    <property type="component" value="Chromosome"/>
</dbReference>
<feature type="transmembrane region" description="Helical" evidence="7">
    <location>
        <begin position="242"/>
        <end position="261"/>
    </location>
</feature>
<feature type="transmembrane region" description="Helical" evidence="7">
    <location>
        <begin position="196"/>
        <end position="222"/>
    </location>
</feature>
<dbReference type="PANTHER" id="PTHR43386:SF23">
    <property type="entry name" value="ABC TRANSPORTER"/>
    <property type="match status" value="1"/>
</dbReference>
<protein>
    <submittedName>
        <fullName evidence="9">Binding-protein-dependent transport systems inner membrane component</fullName>
    </submittedName>
</protein>
<organism evidence="9 10">
    <name type="scientific">Pseudodesulfovibrio aespoeensis (strain ATCC 700646 / DSM 10631 / Aspo-2)</name>
    <name type="common">Desulfovibrio aespoeensis</name>
    <dbReference type="NCBI Taxonomy" id="643562"/>
    <lineage>
        <taxon>Bacteria</taxon>
        <taxon>Pseudomonadati</taxon>
        <taxon>Thermodesulfobacteriota</taxon>
        <taxon>Desulfovibrionia</taxon>
        <taxon>Desulfovibrionales</taxon>
        <taxon>Desulfovibrionaceae</taxon>
    </lineage>
</organism>
<dbReference type="InterPro" id="IPR000515">
    <property type="entry name" value="MetI-like"/>
</dbReference>
<evidence type="ECO:0000256" key="6">
    <source>
        <dbReference type="ARBA" id="ARBA00023136"/>
    </source>
</evidence>
<name>E6VWB2_PSEA9</name>
<dbReference type="GO" id="GO:0005886">
    <property type="term" value="C:plasma membrane"/>
    <property type="evidence" value="ECO:0007669"/>
    <property type="project" value="UniProtKB-SubCell"/>
</dbReference>
<comment type="similarity">
    <text evidence="7">Belongs to the binding-protein-dependent transport system permease family.</text>
</comment>
<dbReference type="EMBL" id="CP002431">
    <property type="protein sequence ID" value="ADU61318.1"/>
    <property type="molecule type" value="Genomic_DNA"/>
</dbReference>
<keyword evidence="10" id="KW-1185">Reference proteome</keyword>
<evidence type="ECO:0000256" key="4">
    <source>
        <dbReference type="ARBA" id="ARBA00022692"/>
    </source>
</evidence>
<evidence type="ECO:0000259" key="8">
    <source>
        <dbReference type="PROSITE" id="PS50928"/>
    </source>
</evidence>